<feature type="chain" id="PRO_5035782797" evidence="2">
    <location>
        <begin position="17"/>
        <end position="263"/>
    </location>
</feature>
<dbReference type="EMBL" id="CAJPWZ010001349">
    <property type="protein sequence ID" value="CAG2213340.1"/>
    <property type="molecule type" value="Genomic_DNA"/>
</dbReference>
<proteinExistence type="predicted"/>
<gene>
    <name evidence="3" type="ORF">MEDL_27303</name>
</gene>
<name>A0A8S3S2A3_MYTED</name>
<accession>A0A8S3S2A3</accession>
<dbReference type="AlphaFoldDB" id="A0A8S3S2A3"/>
<evidence type="ECO:0000313" key="3">
    <source>
        <dbReference type="EMBL" id="CAG2213340.1"/>
    </source>
</evidence>
<sequence length="263" mass="30047">MQFILFLSSLIVISSAQEYLNAAKVSWDKAINGCTVPEIGRLRSSNDSRDENGFYAWTATHEWSSGWAFFQGCIDINIQREDKQRLSDHFGNINLSFIADRDDVFQCAFHCTNLNYFVYYHCELHYKSFVVVDNIGHPMKWANAVNYCTNLNSKLSKTVGNVSLDVWSRYIRYQILLPDNNNERRKCVATCFLFICIGDINTIFNISTNVTDISTTQIPSNSSEKIDIDVIVKVNIVLLMLSIVMIVLFSVRVCCCKKKADPK</sequence>
<feature type="transmembrane region" description="Helical" evidence="1">
    <location>
        <begin position="236"/>
        <end position="255"/>
    </location>
</feature>
<evidence type="ECO:0000256" key="2">
    <source>
        <dbReference type="SAM" id="SignalP"/>
    </source>
</evidence>
<keyword evidence="2" id="KW-0732">Signal</keyword>
<feature type="signal peptide" evidence="2">
    <location>
        <begin position="1"/>
        <end position="16"/>
    </location>
</feature>
<comment type="caution">
    <text evidence="3">The sequence shown here is derived from an EMBL/GenBank/DDBJ whole genome shotgun (WGS) entry which is preliminary data.</text>
</comment>
<keyword evidence="1" id="KW-1133">Transmembrane helix</keyword>
<evidence type="ECO:0000256" key="1">
    <source>
        <dbReference type="SAM" id="Phobius"/>
    </source>
</evidence>
<keyword evidence="1" id="KW-0472">Membrane</keyword>
<dbReference type="Proteomes" id="UP000683360">
    <property type="component" value="Unassembled WGS sequence"/>
</dbReference>
<protein>
    <submittedName>
        <fullName evidence="3">Uncharacterized protein</fullName>
    </submittedName>
</protein>
<organism evidence="3 4">
    <name type="scientific">Mytilus edulis</name>
    <name type="common">Blue mussel</name>
    <dbReference type="NCBI Taxonomy" id="6550"/>
    <lineage>
        <taxon>Eukaryota</taxon>
        <taxon>Metazoa</taxon>
        <taxon>Spiralia</taxon>
        <taxon>Lophotrochozoa</taxon>
        <taxon>Mollusca</taxon>
        <taxon>Bivalvia</taxon>
        <taxon>Autobranchia</taxon>
        <taxon>Pteriomorphia</taxon>
        <taxon>Mytilida</taxon>
        <taxon>Mytiloidea</taxon>
        <taxon>Mytilidae</taxon>
        <taxon>Mytilinae</taxon>
        <taxon>Mytilus</taxon>
    </lineage>
</organism>
<evidence type="ECO:0000313" key="4">
    <source>
        <dbReference type="Proteomes" id="UP000683360"/>
    </source>
</evidence>
<reference evidence="3" key="1">
    <citation type="submission" date="2021-03" db="EMBL/GenBank/DDBJ databases">
        <authorList>
            <person name="Bekaert M."/>
        </authorList>
    </citation>
    <scope>NUCLEOTIDE SEQUENCE</scope>
</reference>
<keyword evidence="1" id="KW-0812">Transmembrane</keyword>
<keyword evidence="4" id="KW-1185">Reference proteome</keyword>